<dbReference type="Pfam" id="PF13302">
    <property type="entry name" value="Acetyltransf_3"/>
    <property type="match status" value="1"/>
</dbReference>
<dbReference type="InterPro" id="IPR051531">
    <property type="entry name" value="N-acetyltransferase"/>
</dbReference>
<dbReference type="AlphaFoldDB" id="A0AAU9D0A9"/>
<dbReference type="InterPro" id="IPR000182">
    <property type="entry name" value="GNAT_dom"/>
</dbReference>
<reference evidence="5 6" key="1">
    <citation type="journal article" date="2023" name="Microbiol. Spectr.">
        <title>Symbiosis of Carpenter Bees with Uncharacterized Lactic Acid Bacteria Showing NAD Auxotrophy.</title>
        <authorList>
            <person name="Kawasaki S."/>
            <person name="Ozawa K."/>
            <person name="Mori T."/>
            <person name="Yamamoto A."/>
            <person name="Ito M."/>
            <person name="Ohkuma M."/>
            <person name="Sakamoto M."/>
            <person name="Matsutani M."/>
        </authorList>
    </citation>
    <scope>NUCLEOTIDE SEQUENCE [LARGE SCALE GENOMIC DNA]</scope>
    <source>
        <strain evidence="5 6">XA3</strain>
    </source>
</reference>
<evidence type="ECO:0000259" key="4">
    <source>
        <dbReference type="PROSITE" id="PS51186"/>
    </source>
</evidence>
<organism evidence="5 6">
    <name type="scientific">Xylocopilactobacillus apicola</name>
    <dbReference type="NCBI Taxonomy" id="2932184"/>
    <lineage>
        <taxon>Bacteria</taxon>
        <taxon>Bacillati</taxon>
        <taxon>Bacillota</taxon>
        <taxon>Bacilli</taxon>
        <taxon>Lactobacillales</taxon>
        <taxon>Lactobacillaceae</taxon>
        <taxon>Xylocopilactobacillus</taxon>
    </lineage>
</organism>
<keyword evidence="1" id="KW-0808">Transferase</keyword>
<accession>A0AAU9D0A9</accession>
<protein>
    <submittedName>
        <fullName evidence="5">Ribosomal-protein-L7/L12-serine acetyltransferase</fullName>
    </submittedName>
</protein>
<dbReference type="Gene3D" id="3.40.630.30">
    <property type="match status" value="1"/>
</dbReference>
<dbReference type="KEGG" id="xap:XA3_05720"/>
<comment type="similarity">
    <text evidence="3">Belongs to the acetyltransferase family. RimJ subfamily.</text>
</comment>
<keyword evidence="2" id="KW-0012">Acyltransferase</keyword>
<evidence type="ECO:0000313" key="6">
    <source>
        <dbReference type="Proteomes" id="UP001321861"/>
    </source>
</evidence>
<evidence type="ECO:0000256" key="3">
    <source>
        <dbReference type="ARBA" id="ARBA00038502"/>
    </source>
</evidence>
<dbReference type="InterPro" id="IPR016181">
    <property type="entry name" value="Acyl_CoA_acyltransferase"/>
</dbReference>
<dbReference type="GO" id="GO:0016747">
    <property type="term" value="F:acyltransferase activity, transferring groups other than amino-acyl groups"/>
    <property type="evidence" value="ECO:0007669"/>
    <property type="project" value="InterPro"/>
</dbReference>
<dbReference type="PANTHER" id="PTHR43792:SF8">
    <property type="entry name" value="[RIBOSOMAL PROTEIN US5]-ALANINE N-ACETYLTRANSFERASE"/>
    <property type="match status" value="1"/>
</dbReference>
<name>A0AAU9D0A9_9LACO</name>
<keyword evidence="6" id="KW-1185">Reference proteome</keyword>
<evidence type="ECO:0000256" key="1">
    <source>
        <dbReference type="ARBA" id="ARBA00022679"/>
    </source>
</evidence>
<evidence type="ECO:0000256" key="2">
    <source>
        <dbReference type="ARBA" id="ARBA00023315"/>
    </source>
</evidence>
<dbReference type="SUPFAM" id="SSF55729">
    <property type="entry name" value="Acyl-CoA N-acyltransferases (Nat)"/>
    <property type="match status" value="1"/>
</dbReference>
<dbReference type="EMBL" id="AP026802">
    <property type="protein sequence ID" value="BDR58131.1"/>
    <property type="molecule type" value="Genomic_DNA"/>
</dbReference>
<dbReference type="PROSITE" id="PS51186">
    <property type="entry name" value="GNAT"/>
    <property type="match status" value="1"/>
</dbReference>
<gene>
    <name evidence="5" type="primary">rimL</name>
    <name evidence="5" type="ORF">XA3_05720</name>
</gene>
<dbReference type="Proteomes" id="UP001321861">
    <property type="component" value="Chromosome"/>
</dbReference>
<dbReference type="PANTHER" id="PTHR43792">
    <property type="entry name" value="GNAT FAMILY, PUTATIVE (AFU_ORTHOLOGUE AFUA_3G00765)-RELATED-RELATED"/>
    <property type="match status" value="1"/>
</dbReference>
<sequence length="186" mass="20909">MDSAIELFEIFVQEDLFLRLATPSDAPALFKVLAENRAYLAQNLPWVNNYSEADLKAFLTEAQAAFYRGAIFEYLIVKSHKIIGIVELNDVNANERSGEIGYWLAEKFTGHGIATQSVKALVAVLSRAAGVHRFVIRTDPNNLASQQVAKNAGFIYEGIRREDHFTLNKFSDSAVYYYLAQNKNQP</sequence>
<evidence type="ECO:0000313" key="5">
    <source>
        <dbReference type="EMBL" id="BDR58131.1"/>
    </source>
</evidence>
<proteinExistence type="inferred from homology"/>
<dbReference type="RefSeq" id="WP_317636049.1">
    <property type="nucleotide sequence ID" value="NZ_AP026802.1"/>
</dbReference>
<feature type="domain" description="N-acetyltransferase" evidence="4">
    <location>
        <begin position="16"/>
        <end position="182"/>
    </location>
</feature>